<dbReference type="GO" id="GO:0005524">
    <property type="term" value="F:ATP binding"/>
    <property type="evidence" value="ECO:0007669"/>
    <property type="project" value="InterPro"/>
</dbReference>
<evidence type="ECO:0000259" key="1">
    <source>
        <dbReference type="Pfam" id="PF00069"/>
    </source>
</evidence>
<reference evidence="2 3" key="1">
    <citation type="journal article" date="2018" name="ISME J.">
        <title>Endosymbiont genomes yield clues of tubeworm success.</title>
        <authorList>
            <person name="Li Y."/>
            <person name="Liles M.R."/>
            <person name="Halanych K.M."/>
        </authorList>
    </citation>
    <scope>NUCLEOTIDE SEQUENCE [LARGE SCALE GENOMIC DNA]</scope>
    <source>
        <strain evidence="2">A1464</strain>
    </source>
</reference>
<dbReference type="Gene3D" id="1.10.510.10">
    <property type="entry name" value="Transferase(Phosphotransferase) domain 1"/>
    <property type="match status" value="1"/>
</dbReference>
<dbReference type="Pfam" id="PF00069">
    <property type="entry name" value="Pkinase"/>
    <property type="match status" value="1"/>
</dbReference>
<organism evidence="2 3">
    <name type="scientific">endosymbiont of Galathealinum brachiosum</name>
    <dbReference type="NCBI Taxonomy" id="2200906"/>
    <lineage>
        <taxon>Bacteria</taxon>
        <taxon>Pseudomonadati</taxon>
        <taxon>Pseudomonadota</taxon>
        <taxon>Gammaproteobacteria</taxon>
        <taxon>sulfur-oxidizing symbionts</taxon>
    </lineage>
</organism>
<evidence type="ECO:0000313" key="3">
    <source>
        <dbReference type="Proteomes" id="UP000254266"/>
    </source>
</evidence>
<evidence type="ECO:0000313" key="2">
    <source>
        <dbReference type="EMBL" id="RDH83987.1"/>
    </source>
</evidence>
<keyword evidence="3" id="KW-1185">Reference proteome</keyword>
<gene>
    <name evidence="2" type="ORF">DIZ80_07585</name>
</gene>
<dbReference type="InterPro" id="IPR000719">
    <property type="entry name" value="Prot_kinase_dom"/>
</dbReference>
<accession>A0A370DI63</accession>
<comment type="caution">
    <text evidence="2">The sequence shown here is derived from an EMBL/GenBank/DDBJ whole genome shotgun (WGS) entry which is preliminary data.</text>
</comment>
<dbReference type="InterPro" id="IPR011009">
    <property type="entry name" value="Kinase-like_dom_sf"/>
</dbReference>
<protein>
    <recommendedName>
        <fullName evidence="1">Protein kinase domain-containing protein</fullName>
    </recommendedName>
</protein>
<dbReference type="Proteomes" id="UP000254266">
    <property type="component" value="Unassembled WGS sequence"/>
</dbReference>
<dbReference type="AlphaFoldDB" id="A0A370DI63"/>
<dbReference type="EMBL" id="QFXC01000008">
    <property type="protein sequence ID" value="RDH83987.1"/>
    <property type="molecule type" value="Genomic_DNA"/>
</dbReference>
<feature type="domain" description="Protein kinase" evidence="1">
    <location>
        <begin position="66"/>
        <end position="162"/>
    </location>
</feature>
<proteinExistence type="predicted"/>
<dbReference type="SUPFAM" id="SSF56112">
    <property type="entry name" value="Protein kinase-like (PK-like)"/>
    <property type="match status" value="1"/>
</dbReference>
<name>A0A370DI63_9GAMM</name>
<sequence length="229" mass="26979">MLQNLDFISESDLVNWIKEHLNSDVNSLAAGYQGKTLLFNESGHKLVIKAPLGNFLTRPINLALLRHEYRIYQKLQGMSAVPVCYGMANNEFMVIEFIEGQTIRERRPDTDSQYFVKLLAAVKEMHNRKVAHFDLKRSENLLITLDDEPKLIDFGVSIARKEGLHWLNQYLYKLAQQFDFNAWARHKYHKNMALLSDEDKEYYRKTGIEVFSKRIKRFYKDRVLSIFKK</sequence>
<dbReference type="GO" id="GO:0004672">
    <property type="term" value="F:protein kinase activity"/>
    <property type="evidence" value="ECO:0007669"/>
    <property type="project" value="InterPro"/>
</dbReference>